<evidence type="ECO:0000256" key="1">
    <source>
        <dbReference type="SAM" id="SignalP"/>
    </source>
</evidence>
<evidence type="ECO:0000313" key="3">
    <source>
        <dbReference type="WBParaSite" id="MBELARI_LOCUS14404"/>
    </source>
</evidence>
<dbReference type="Proteomes" id="UP000887575">
    <property type="component" value="Unassembled WGS sequence"/>
</dbReference>
<feature type="chain" id="PRO_5042118080" evidence="1">
    <location>
        <begin position="19"/>
        <end position="224"/>
    </location>
</feature>
<protein>
    <submittedName>
        <fullName evidence="3">Uncharacterized protein</fullName>
    </submittedName>
</protein>
<evidence type="ECO:0000313" key="2">
    <source>
        <dbReference type="Proteomes" id="UP000887575"/>
    </source>
</evidence>
<feature type="signal peptide" evidence="1">
    <location>
        <begin position="1"/>
        <end position="18"/>
    </location>
</feature>
<dbReference type="AlphaFoldDB" id="A0AAF3EK79"/>
<dbReference type="PANTHER" id="PTHR34311">
    <property type="entry name" value="PROTEIN CBG21698-RELATED"/>
    <property type="match status" value="1"/>
</dbReference>
<sequence length="224" mass="25069">MLLWTCLLASLFIGFSTAADICPTPTIATCDPMVYDCCDNNFSNALNLTTCNNLPDTFSRVECYRTQMESMFGNSIDGGLNVCAAYSDWTRCLGVSLLSCESIKFHIQQGLTSGQAINVYTVYSQMAFLCGPGLDTYVNNDACVRNVFNVYNDQLARCRATFSANINNNWNNRCQDFRELLGCYQMPFQQMCGKEVGWFGCEYERSGITAWLPECSEQCFANNS</sequence>
<organism evidence="2 3">
    <name type="scientific">Mesorhabditis belari</name>
    <dbReference type="NCBI Taxonomy" id="2138241"/>
    <lineage>
        <taxon>Eukaryota</taxon>
        <taxon>Metazoa</taxon>
        <taxon>Ecdysozoa</taxon>
        <taxon>Nematoda</taxon>
        <taxon>Chromadorea</taxon>
        <taxon>Rhabditida</taxon>
        <taxon>Rhabditina</taxon>
        <taxon>Rhabditomorpha</taxon>
        <taxon>Rhabditoidea</taxon>
        <taxon>Rhabditidae</taxon>
        <taxon>Mesorhabditinae</taxon>
        <taxon>Mesorhabditis</taxon>
    </lineage>
</organism>
<accession>A0AAF3EK79</accession>
<keyword evidence="1" id="KW-0732">Signal</keyword>
<name>A0AAF3EK79_9BILA</name>
<dbReference type="PANTHER" id="PTHR34311:SF10">
    <property type="entry name" value="NEMATODE SPECIFIC PEPTIDE FAMILY-RELATED"/>
    <property type="match status" value="1"/>
</dbReference>
<reference evidence="3" key="1">
    <citation type="submission" date="2024-02" db="UniProtKB">
        <authorList>
            <consortium name="WormBaseParasite"/>
        </authorList>
    </citation>
    <scope>IDENTIFICATION</scope>
</reference>
<proteinExistence type="predicted"/>
<dbReference type="WBParaSite" id="MBELARI_LOCUS14404">
    <property type="protein sequence ID" value="MBELARI_LOCUS14404"/>
    <property type="gene ID" value="MBELARI_LOCUS14404"/>
</dbReference>
<keyword evidence="2" id="KW-1185">Reference proteome</keyword>